<dbReference type="InterPro" id="IPR025503">
    <property type="entry name" value="DUF4391"/>
</dbReference>
<comment type="caution">
    <text evidence="1">The sequence shown here is derived from an EMBL/GenBank/DDBJ whole genome shotgun (WGS) entry which is preliminary data.</text>
</comment>
<sequence length="217" mass="25453">MFNYPGQAAYNKVLPKNKIYEQARPSRAVRDCFVSQIDQIVWKYVLATRTINLPARKPVEEIAIIEISLKTKDVNEEVLRTIDKAVPVPIFYMLRFKDKIRSIAAYKRPSEADHGKWVVSAYFGTPWQSVNIERPELPVALDMSRLYEQMLRKHISMPPRPGESLKDQVERMMQIRSKELECRKLESRMNKEKQYNRKVEINSQLRTLRGELENLSA</sequence>
<dbReference type="AlphaFoldDB" id="A0A419D9U5"/>
<reference evidence="1 2" key="1">
    <citation type="journal article" date="2017" name="ISME J.">
        <title>Energy and carbon metabolisms in a deep terrestrial subsurface fluid microbial community.</title>
        <authorList>
            <person name="Momper L."/>
            <person name="Jungbluth S.P."/>
            <person name="Lee M.D."/>
            <person name="Amend J.P."/>
        </authorList>
    </citation>
    <scope>NUCLEOTIDE SEQUENCE [LARGE SCALE GENOMIC DNA]</scope>
    <source>
        <strain evidence="1">SURF_29</strain>
    </source>
</reference>
<evidence type="ECO:0000313" key="2">
    <source>
        <dbReference type="Proteomes" id="UP000285655"/>
    </source>
</evidence>
<name>A0A419D9U5_9BACT</name>
<evidence type="ECO:0000313" key="1">
    <source>
        <dbReference type="EMBL" id="RJO59886.1"/>
    </source>
</evidence>
<protein>
    <submittedName>
        <fullName evidence="1">DUF4391 domain-containing protein</fullName>
    </submittedName>
</protein>
<organism evidence="1 2">
    <name type="scientific">candidate division WS5 bacterium</name>
    <dbReference type="NCBI Taxonomy" id="2093353"/>
    <lineage>
        <taxon>Bacteria</taxon>
        <taxon>candidate division WS5</taxon>
    </lineage>
</organism>
<accession>A0A419D9U5</accession>
<gene>
    <name evidence="1" type="ORF">C4544_07515</name>
</gene>
<dbReference type="EMBL" id="QZJW01000059">
    <property type="protein sequence ID" value="RJO59886.1"/>
    <property type="molecule type" value="Genomic_DNA"/>
</dbReference>
<proteinExistence type="predicted"/>
<dbReference type="Proteomes" id="UP000285655">
    <property type="component" value="Unassembled WGS sequence"/>
</dbReference>
<dbReference type="Pfam" id="PF14335">
    <property type="entry name" value="DUF4391"/>
    <property type="match status" value="1"/>
</dbReference>